<reference evidence="3" key="1">
    <citation type="journal article" date="2019" name="Int. J. Syst. Evol. Microbiol.">
        <title>The Global Catalogue of Microorganisms (GCM) 10K type strain sequencing project: providing services to taxonomists for standard genome sequencing and annotation.</title>
        <authorList>
            <consortium name="The Broad Institute Genomics Platform"/>
            <consortium name="The Broad Institute Genome Sequencing Center for Infectious Disease"/>
            <person name="Wu L."/>
            <person name="Ma J."/>
        </authorList>
    </citation>
    <scope>NUCLEOTIDE SEQUENCE [LARGE SCALE GENOMIC DNA]</scope>
    <source>
        <strain evidence="3">JCM 19015</strain>
    </source>
</reference>
<dbReference type="InterPro" id="IPR013216">
    <property type="entry name" value="Methyltransf_11"/>
</dbReference>
<evidence type="ECO:0000313" key="3">
    <source>
        <dbReference type="Proteomes" id="UP001500121"/>
    </source>
</evidence>
<dbReference type="Proteomes" id="UP001500121">
    <property type="component" value="Unassembled WGS sequence"/>
</dbReference>
<name>A0ABP8YQR4_9MICO</name>
<dbReference type="Pfam" id="PF08241">
    <property type="entry name" value="Methyltransf_11"/>
    <property type="match status" value="1"/>
</dbReference>
<dbReference type="Gene3D" id="3.40.50.150">
    <property type="entry name" value="Vaccinia Virus protein VP39"/>
    <property type="match status" value="1"/>
</dbReference>
<dbReference type="EMBL" id="BAABLP010000001">
    <property type="protein sequence ID" value="GAA4734728.1"/>
    <property type="molecule type" value="Genomic_DNA"/>
</dbReference>
<sequence>MVDWSGAEAYAASYARLCGGAVAPLLDLVERSGPRGGVLADVGTGPGTLAAAAEARGWSVEAIEPEPAMRRLAEQRLGRRVRAGALPDLPLADAAVDVAAAGFVVNHLPDPRAGVRGLARVVRPGGAVAVSIWPGGPNALTPLWEHVVAASGAVQPGGLRLDPALDFDRTEAGLAALLREAGLGEVVAATARFDCTVAPDPLWRSVEAGIGVIGTTWRQQAPRVRAAMHDAYRAETARLAVDGVLRFPAIALLAIGRRSGGAHAAPIPGA</sequence>
<feature type="domain" description="Methyltransferase type 11" evidence="1">
    <location>
        <begin position="41"/>
        <end position="129"/>
    </location>
</feature>
<accession>A0ABP8YQR4</accession>
<dbReference type="SUPFAM" id="SSF53335">
    <property type="entry name" value="S-adenosyl-L-methionine-dependent methyltransferases"/>
    <property type="match status" value="1"/>
</dbReference>
<protein>
    <recommendedName>
        <fullName evidence="1">Methyltransferase type 11 domain-containing protein</fullName>
    </recommendedName>
</protein>
<dbReference type="InterPro" id="IPR029063">
    <property type="entry name" value="SAM-dependent_MTases_sf"/>
</dbReference>
<dbReference type="RefSeq" id="WP_345478877.1">
    <property type="nucleotide sequence ID" value="NZ_BAABLP010000001.1"/>
</dbReference>
<comment type="caution">
    <text evidence="2">The sequence shown here is derived from an EMBL/GenBank/DDBJ whole genome shotgun (WGS) entry which is preliminary data.</text>
</comment>
<proteinExistence type="predicted"/>
<evidence type="ECO:0000259" key="1">
    <source>
        <dbReference type="Pfam" id="PF08241"/>
    </source>
</evidence>
<gene>
    <name evidence="2" type="ORF">GCM10025783_00470</name>
</gene>
<keyword evidence="3" id="KW-1185">Reference proteome</keyword>
<organism evidence="2 3">
    <name type="scientific">Amnibacterium soli</name>
    <dbReference type="NCBI Taxonomy" id="1282736"/>
    <lineage>
        <taxon>Bacteria</taxon>
        <taxon>Bacillati</taxon>
        <taxon>Actinomycetota</taxon>
        <taxon>Actinomycetes</taxon>
        <taxon>Micrococcales</taxon>
        <taxon>Microbacteriaceae</taxon>
        <taxon>Amnibacterium</taxon>
    </lineage>
</organism>
<evidence type="ECO:0000313" key="2">
    <source>
        <dbReference type="EMBL" id="GAA4734728.1"/>
    </source>
</evidence>